<protein>
    <submittedName>
        <fullName evidence="9">Cytochrome c553</fullName>
    </submittedName>
</protein>
<keyword evidence="5 6" id="KW-0408">Iron</keyword>
<feature type="domain" description="Cytochrome c" evidence="8">
    <location>
        <begin position="304"/>
        <end position="395"/>
    </location>
</feature>
<feature type="transmembrane region" description="Helical" evidence="7">
    <location>
        <begin position="31"/>
        <end position="54"/>
    </location>
</feature>
<feature type="domain" description="Cytochrome c" evidence="8">
    <location>
        <begin position="195"/>
        <end position="291"/>
    </location>
</feature>
<dbReference type="Pfam" id="PF00034">
    <property type="entry name" value="Cytochrom_C"/>
    <property type="match status" value="2"/>
</dbReference>
<proteinExistence type="predicted"/>
<reference evidence="9 10" key="1">
    <citation type="journal article" date="2015" name="Stand. Genomic Sci.">
        <title>Genomic Encyclopedia of Bacterial and Archaeal Type Strains, Phase III: the genomes of soil and plant-associated and newly described type strains.</title>
        <authorList>
            <person name="Whitman W.B."/>
            <person name="Woyke T."/>
            <person name="Klenk H.P."/>
            <person name="Zhou Y."/>
            <person name="Lilburn T.G."/>
            <person name="Beck B.J."/>
            <person name="De Vos P."/>
            <person name="Vandamme P."/>
            <person name="Eisen J.A."/>
            <person name="Garrity G."/>
            <person name="Hugenholtz P."/>
            <person name="Kyrpides N.C."/>
        </authorList>
    </citation>
    <scope>NUCLEOTIDE SEQUENCE [LARGE SCALE GENOMIC DNA]</scope>
    <source>
        <strain evidence="9 10">CGMCC 1.6858</strain>
    </source>
</reference>
<keyword evidence="7" id="KW-0472">Membrane</keyword>
<keyword evidence="4" id="KW-0249">Electron transport</keyword>
<dbReference type="PROSITE" id="PS51007">
    <property type="entry name" value="CYTC"/>
    <property type="match status" value="3"/>
</dbReference>
<evidence type="ECO:0000256" key="7">
    <source>
        <dbReference type="SAM" id="Phobius"/>
    </source>
</evidence>
<dbReference type="GO" id="GO:0046872">
    <property type="term" value="F:metal ion binding"/>
    <property type="evidence" value="ECO:0007669"/>
    <property type="project" value="UniProtKB-KW"/>
</dbReference>
<dbReference type="Proteomes" id="UP000316905">
    <property type="component" value="Unassembled WGS sequence"/>
</dbReference>
<dbReference type="GO" id="GO:0020037">
    <property type="term" value="F:heme binding"/>
    <property type="evidence" value="ECO:0007669"/>
    <property type="project" value="InterPro"/>
</dbReference>
<feature type="domain" description="Cytochrome c" evidence="8">
    <location>
        <begin position="96"/>
        <end position="182"/>
    </location>
</feature>
<evidence type="ECO:0000256" key="2">
    <source>
        <dbReference type="ARBA" id="ARBA00022617"/>
    </source>
</evidence>
<dbReference type="Gene3D" id="1.10.760.10">
    <property type="entry name" value="Cytochrome c-like domain"/>
    <property type="match status" value="3"/>
</dbReference>
<dbReference type="SUPFAM" id="SSF46626">
    <property type="entry name" value="Cytochrome c"/>
    <property type="match status" value="3"/>
</dbReference>
<dbReference type="InterPro" id="IPR036909">
    <property type="entry name" value="Cyt_c-like_dom_sf"/>
</dbReference>
<gene>
    <name evidence="9" type="ORF">IQ22_04055</name>
</gene>
<dbReference type="GO" id="GO:0009055">
    <property type="term" value="F:electron transfer activity"/>
    <property type="evidence" value="ECO:0007669"/>
    <property type="project" value="InterPro"/>
</dbReference>
<dbReference type="InterPro" id="IPR050597">
    <property type="entry name" value="Cytochrome_c_Oxidase_Subunit"/>
</dbReference>
<accession>A0A562PXY3</accession>
<evidence type="ECO:0000313" key="10">
    <source>
        <dbReference type="Proteomes" id="UP000316905"/>
    </source>
</evidence>
<keyword evidence="3 6" id="KW-0479">Metal-binding</keyword>
<keyword evidence="10" id="KW-1185">Reference proteome</keyword>
<dbReference type="AlphaFoldDB" id="A0A562PXY3"/>
<organism evidence="9 10">
    <name type="scientific">Pseudomonas duriflava</name>
    <dbReference type="NCBI Taxonomy" id="459528"/>
    <lineage>
        <taxon>Bacteria</taxon>
        <taxon>Pseudomonadati</taxon>
        <taxon>Pseudomonadota</taxon>
        <taxon>Gammaproteobacteria</taxon>
        <taxon>Pseudomonadales</taxon>
        <taxon>Pseudomonadaceae</taxon>
        <taxon>Pseudomonas</taxon>
    </lineage>
</organism>
<name>A0A562PXY3_9PSED</name>
<keyword evidence="7" id="KW-1133">Transmembrane helix</keyword>
<dbReference type="RefSeq" id="WP_145145200.1">
    <property type="nucleotide sequence ID" value="NZ_VLKY01000018.1"/>
</dbReference>
<evidence type="ECO:0000259" key="8">
    <source>
        <dbReference type="PROSITE" id="PS51007"/>
    </source>
</evidence>
<dbReference type="PANTHER" id="PTHR33751:SF9">
    <property type="entry name" value="CYTOCHROME C4"/>
    <property type="match status" value="1"/>
</dbReference>
<keyword evidence="2 6" id="KW-0349">Heme</keyword>
<evidence type="ECO:0000256" key="1">
    <source>
        <dbReference type="ARBA" id="ARBA00022448"/>
    </source>
</evidence>
<evidence type="ECO:0000256" key="3">
    <source>
        <dbReference type="ARBA" id="ARBA00022723"/>
    </source>
</evidence>
<dbReference type="EMBL" id="VLKY01000018">
    <property type="protein sequence ID" value="TWI49253.1"/>
    <property type="molecule type" value="Genomic_DNA"/>
</dbReference>
<sequence>MFRLARHLLHLIVSPVLNGGRYLIAGSWKRGLALLVTLALAAVVGGLMFAWLGLASVSARSGHWPVTEWFLHMAMRNAVETRSVSVKPPLTLDDPKLILKGAGHYETGCSSCHASPGKGQSLIVQQMTPMPPVLATRIKEWTPEELFWIVKNGVKFSAMPAWLAPEREDEIWAIVAFIRKLPELSSEQYEHLALGTSASGWRQNQEAGLLKGLDDPLGPTLANCVRCHGAKGEGRGPSTIPILAGQRERYLLESLEAYANGERKSGIMQPIAAALDDQTRRELARHYASLARPEPAARVSEQTEAIQRGETIAQYGVPRQGVPSCAHCHGPRQTPRNPIYPDLSGQHADYLTLQLELFKSQKRGGTAYVHLMHSAVRRLTPEQMSDLAAYYAAQTVEASQ</sequence>
<comment type="caution">
    <text evidence="9">The sequence shown here is derived from an EMBL/GenBank/DDBJ whole genome shotgun (WGS) entry which is preliminary data.</text>
</comment>
<keyword evidence="7" id="KW-0812">Transmembrane</keyword>
<dbReference type="InterPro" id="IPR009056">
    <property type="entry name" value="Cyt_c-like_dom"/>
</dbReference>
<dbReference type="OrthoDB" id="9773456at2"/>
<evidence type="ECO:0000313" key="9">
    <source>
        <dbReference type="EMBL" id="TWI49253.1"/>
    </source>
</evidence>
<dbReference type="PANTHER" id="PTHR33751">
    <property type="entry name" value="CBB3-TYPE CYTOCHROME C OXIDASE SUBUNIT FIXP"/>
    <property type="match status" value="1"/>
</dbReference>
<evidence type="ECO:0000256" key="6">
    <source>
        <dbReference type="PROSITE-ProRule" id="PRU00433"/>
    </source>
</evidence>
<evidence type="ECO:0000256" key="4">
    <source>
        <dbReference type="ARBA" id="ARBA00022982"/>
    </source>
</evidence>
<evidence type="ECO:0000256" key="5">
    <source>
        <dbReference type="ARBA" id="ARBA00023004"/>
    </source>
</evidence>
<keyword evidence="1" id="KW-0813">Transport</keyword>
<dbReference type="Pfam" id="PF13442">
    <property type="entry name" value="Cytochrome_CBB3"/>
    <property type="match status" value="1"/>
</dbReference>